<name>A0A4R4N924_9ACTN</name>
<proteinExistence type="predicted"/>
<sequence>MVVSELKAARSRRTLVLTPEILTKLRKLHCDRAKARLALGEAWQDHGLVFPVRGRHVYRPGQLLAHLLQARQAGVGLGHWHPHKLRHSGASLVLAQGTPLHVVSDDPRAFGDRDHEGHLWAFGRGG</sequence>
<accession>A0A4R4N924</accession>
<dbReference type="GO" id="GO:0003677">
    <property type="term" value="F:DNA binding"/>
    <property type="evidence" value="ECO:0007669"/>
    <property type="project" value="InterPro"/>
</dbReference>
<dbReference type="GO" id="GO:0006310">
    <property type="term" value="P:DNA recombination"/>
    <property type="evidence" value="ECO:0007669"/>
    <property type="project" value="UniProtKB-KW"/>
</dbReference>
<dbReference type="Proteomes" id="UP000295431">
    <property type="component" value="Unassembled WGS sequence"/>
</dbReference>
<keyword evidence="3" id="KW-1185">Reference proteome</keyword>
<protein>
    <recommendedName>
        <fullName evidence="4">Tyr recombinase domain-containing protein</fullName>
    </recommendedName>
</protein>
<dbReference type="SUPFAM" id="SSF56349">
    <property type="entry name" value="DNA breaking-rejoining enzymes"/>
    <property type="match status" value="1"/>
</dbReference>
<gene>
    <name evidence="2" type="ORF">E1284_35395</name>
</gene>
<evidence type="ECO:0000313" key="3">
    <source>
        <dbReference type="Proteomes" id="UP000295431"/>
    </source>
</evidence>
<dbReference type="InterPro" id="IPR013762">
    <property type="entry name" value="Integrase-like_cat_sf"/>
</dbReference>
<evidence type="ECO:0008006" key="4">
    <source>
        <dbReference type="Google" id="ProtNLM"/>
    </source>
</evidence>
<dbReference type="Gene3D" id="1.10.443.10">
    <property type="entry name" value="Intergrase catalytic core"/>
    <property type="match status" value="1"/>
</dbReference>
<comment type="caution">
    <text evidence="2">The sequence shown here is derived from an EMBL/GenBank/DDBJ whole genome shotgun (WGS) entry which is preliminary data.</text>
</comment>
<evidence type="ECO:0000313" key="2">
    <source>
        <dbReference type="EMBL" id="TDC05448.1"/>
    </source>
</evidence>
<dbReference type="AlphaFoldDB" id="A0A4R4N924"/>
<organism evidence="2 3">
    <name type="scientific">Actinomadura bangladeshensis</name>
    <dbReference type="NCBI Taxonomy" id="453573"/>
    <lineage>
        <taxon>Bacteria</taxon>
        <taxon>Bacillati</taxon>
        <taxon>Actinomycetota</taxon>
        <taxon>Actinomycetes</taxon>
        <taxon>Streptosporangiales</taxon>
        <taxon>Thermomonosporaceae</taxon>
        <taxon>Actinomadura</taxon>
    </lineage>
</organism>
<evidence type="ECO:0000256" key="1">
    <source>
        <dbReference type="ARBA" id="ARBA00023172"/>
    </source>
</evidence>
<dbReference type="GO" id="GO:0015074">
    <property type="term" value="P:DNA integration"/>
    <property type="evidence" value="ECO:0007669"/>
    <property type="project" value="InterPro"/>
</dbReference>
<dbReference type="InterPro" id="IPR011010">
    <property type="entry name" value="DNA_brk_join_enz"/>
</dbReference>
<keyword evidence="1" id="KW-0233">DNA recombination</keyword>
<dbReference type="EMBL" id="SMJW01000302">
    <property type="protein sequence ID" value="TDC05448.1"/>
    <property type="molecule type" value="Genomic_DNA"/>
</dbReference>
<reference evidence="2 3" key="1">
    <citation type="submission" date="2019-03" db="EMBL/GenBank/DDBJ databases">
        <title>Draft genome sequences of novel Actinobacteria.</title>
        <authorList>
            <person name="Sahin N."/>
            <person name="Ay H."/>
            <person name="Saygin H."/>
        </authorList>
    </citation>
    <scope>NUCLEOTIDE SEQUENCE [LARGE SCALE GENOMIC DNA]</scope>
    <source>
        <strain evidence="2 3">DSM 45347</strain>
    </source>
</reference>
<dbReference type="OrthoDB" id="9805859at2"/>